<dbReference type="RefSeq" id="WP_111513186.1">
    <property type="nucleotide sequence ID" value="NZ_QFYR01000001.1"/>
</dbReference>
<dbReference type="EMBL" id="QFYR01000001">
    <property type="protein sequence ID" value="RAK56820.1"/>
    <property type="molecule type" value="Genomic_DNA"/>
</dbReference>
<keyword evidence="3" id="KW-1185">Reference proteome</keyword>
<dbReference type="InterPro" id="IPR038725">
    <property type="entry name" value="YdaG_split_barrel_FMN-bd"/>
</dbReference>
<dbReference type="Pfam" id="PF16242">
    <property type="entry name" value="Pyrid_ox_like"/>
    <property type="match status" value="1"/>
</dbReference>
<evidence type="ECO:0000313" key="2">
    <source>
        <dbReference type="EMBL" id="RAK56820.1"/>
    </source>
</evidence>
<feature type="domain" description="General stress protein FMN-binding split barrel" evidence="1">
    <location>
        <begin position="13"/>
        <end position="155"/>
    </location>
</feature>
<gene>
    <name evidence="2" type="ORF">DJ018_02265</name>
</gene>
<accession>A0A328APD5</accession>
<dbReference type="Proteomes" id="UP000249725">
    <property type="component" value="Unassembled WGS sequence"/>
</dbReference>
<proteinExistence type="predicted"/>
<dbReference type="PANTHER" id="PTHR34818">
    <property type="entry name" value="PROTEIN BLI-3"/>
    <property type="match status" value="1"/>
</dbReference>
<organism evidence="2 3">
    <name type="scientific">Phenylobacterium deserti</name>
    <dbReference type="NCBI Taxonomy" id="1914756"/>
    <lineage>
        <taxon>Bacteria</taxon>
        <taxon>Pseudomonadati</taxon>
        <taxon>Pseudomonadota</taxon>
        <taxon>Alphaproteobacteria</taxon>
        <taxon>Caulobacterales</taxon>
        <taxon>Caulobacteraceae</taxon>
        <taxon>Phenylobacterium</taxon>
    </lineage>
</organism>
<evidence type="ECO:0000313" key="3">
    <source>
        <dbReference type="Proteomes" id="UP000249725"/>
    </source>
</evidence>
<dbReference type="OrthoDB" id="1432662at2"/>
<dbReference type="InterPro" id="IPR052917">
    <property type="entry name" value="Stress-Dev_Protein"/>
</dbReference>
<protein>
    <recommendedName>
        <fullName evidence="1">General stress protein FMN-binding split barrel domain-containing protein</fullName>
    </recommendedName>
</protein>
<name>A0A328APD5_9CAUL</name>
<dbReference type="InterPro" id="IPR012349">
    <property type="entry name" value="Split_barrel_FMN-bd"/>
</dbReference>
<sequence>MSTDVKDQAAVEDRLWKEIEDERTVMLGVVGADAQHFQPMTAFVERETNDVWFFTYKDTDLAEAAQGGASAMMTFQQDKIQACVGGRLSVQHDTERMNRYWNAHVAAWYPEGKDDPRLTMLRLNCEDAQVWITDAGPVKYGWEVTRANATHTTPDLGGRADLNLQ</sequence>
<evidence type="ECO:0000259" key="1">
    <source>
        <dbReference type="Pfam" id="PF16242"/>
    </source>
</evidence>
<dbReference type="SUPFAM" id="SSF50475">
    <property type="entry name" value="FMN-binding split barrel"/>
    <property type="match status" value="1"/>
</dbReference>
<reference evidence="3" key="1">
    <citation type="submission" date="2018-05" db="EMBL/GenBank/DDBJ databases">
        <authorList>
            <person name="Li X."/>
        </authorList>
    </citation>
    <scope>NUCLEOTIDE SEQUENCE [LARGE SCALE GENOMIC DNA]</scope>
    <source>
        <strain evidence="3">YIM 73061</strain>
    </source>
</reference>
<comment type="caution">
    <text evidence="2">The sequence shown here is derived from an EMBL/GenBank/DDBJ whole genome shotgun (WGS) entry which is preliminary data.</text>
</comment>
<dbReference type="Gene3D" id="2.30.110.10">
    <property type="entry name" value="Electron Transport, Fmn-binding Protein, Chain A"/>
    <property type="match status" value="1"/>
</dbReference>
<dbReference type="PANTHER" id="PTHR34818:SF1">
    <property type="entry name" value="PROTEIN BLI-3"/>
    <property type="match status" value="1"/>
</dbReference>
<dbReference type="AlphaFoldDB" id="A0A328APD5"/>